<dbReference type="OrthoDB" id="7869382at2"/>
<dbReference type="HOGENOM" id="CLU_145237_0_0_5"/>
<dbReference type="EMBL" id="CP010803">
    <property type="protein sequence ID" value="AJY47639.1"/>
    <property type="molecule type" value="Genomic_DNA"/>
</dbReference>
<name>A0A0D5LTU3_MAREN</name>
<evidence type="ECO:0000313" key="2">
    <source>
        <dbReference type="EMBL" id="AJY47639.1"/>
    </source>
</evidence>
<keyword evidence="1" id="KW-0812">Transmembrane</keyword>
<proteinExistence type="predicted"/>
<evidence type="ECO:0000256" key="1">
    <source>
        <dbReference type="SAM" id="Phobius"/>
    </source>
</evidence>
<dbReference type="AlphaFoldDB" id="A0A0D5LTU3"/>
<organism evidence="2 3">
    <name type="scientific">Martelella endophytica</name>
    <dbReference type="NCBI Taxonomy" id="1486262"/>
    <lineage>
        <taxon>Bacteria</taxon>
        <taxon>Pseudomonadati</taxon>
        <taxon>Pseudomonadota</taxon>
        <taxon>Alphaproteobacteria</taxon>
        <taxon>Hyphomicrobiales</taxon>
        <taxon>Aurantimonadaceae</taxon>
        <taxon>Martelella</taxon>
    </lineage>
</organism>
<feature type="transmembrane region" description="Helical" evidence="1">
    <location>
        <begin position="31"/>
        <end position="50"/>
    </location>
</feature>
<protein>
    <submittedName>
        <fullName evidence="2">Membrane protein</fullName>
    </submittedName>
</protein>
<evidence type="ECO:0000313" key="3">
    <source>
        <dbReference type="Proteomes" id="UP000032611"/>
    </source>
</evidence>
<keyword evidence="3" id="KW-1185">Reference proteome</keyword>
<keyword evidence="1" id="KW-0472">Membrane</keyword>
<gene>
    <name evidence="2" type="ORF">TM49_21340</name>
</gene>
<accession>A0A0D5LTU3</accession>
<sequence>MSRDRIEEHEEDEPLDPAVELVRRRMLRLQVISALIMIVSLMAVFGAIIYKVMGRDDAAQVATSSGVVVPADAPRALTATLPRGFQIANISYGDGQALIYGQKENGEQTMYLYDLNSGRMAADVEIRFD</sequence>
<dbReference type="Proteomes" id="UP000032611">
    <property type="component" value="Chromosome"/>
</dbReference>
<reference evidence="2 3" key="1">
    <citation type="journal article" date="2015" name="Genome Announc.">
        <title>Complete genome sequence of Martelella endophytica YC6887, which has antifungal activity associated with a halophyte.</title>
        <authorList>
            <person name="Khan A."/>
            <person name="Khan H."/>
            <person name="Chung E.J."/>
            <person name="Hossain M.T."/>
            <person name="Chung Y.R."/>
        </authorList>
    </citation>
    <scope>NUCLEOTIDE SEQUENCE [LARGE SCALE GENOMIC DNA]</scope>
    <source>
        <strain evidence="2">YC6887</strain>
    </source>
</reference>
<dbReference type="RefSeq" id="WP_045684192.1">
    <property type="nucleotide sequence ID" value="NZ_CP010803.1"/>
</dbReference>
<dbReference type="PATRIC" id="fig|1486262.3.peg.4410"/>
<dbReference type="KEGG" id="mey:TM49_21340"/>
<dbReference type="STRING" id="1486262.TM49_21340"/>
<keyword evidence="1" id="KW-1133">Transmembrane helix</keyword>